<evidence type="ECO:0000256" key="1">
    <source>
        <dbReference type="SAM" id="Coils"/>
    </source>
</evidence>
<evidence type="ECO:0000313" key="2">
    <source>
        <dbReference type="EMBL" id="GAI87505.1"/>
    </source>
</evidence>
<accession>X1TIX1</accession>
<comment type="caution">
    <text evidence="2">The sequence shown here is derived from an EMBL/GenBank/DDBJ whole genome shotgun (WGS) entry which is preliminary data.</text>
</comment>
<name>X1TIX1_9ZZZZ</name>
<keyword evidence="1" id="KW-0175">Coiled coil</keyword>
<organism evidence="2">
    <name type="scientific">marine sediment metagenome</name>
    <dbReference type="NCBI Taxonomy" id="412755"/>
    <lineage>
        <taxon>unclassified sequences</taxon>
        <taxon>metagenomes</taxon>
        <taxon>ecological metagenomes</taxon>
    </lineage>
</organism>
<protein>
    <submittedName>
        <fullName evidence="2">Uncharacterized protein</fullName>
    </submittedName>
</protein>
<reference evidence="2" key="1">
    <citation type="journal article" date="2014" name="Front. Microbiol.">
        <title>High frequency of phylogenetically diverse reductive dehalogenase-homologous genes in deep subseafloor sedimentary metagenomes.</title>
        <authorList>
            <person name="Kawai M."/>
            <person name="Futagami T."/>
            <person name="Toyoda A."/>
            <person name="Takaki Y."/>
            <person name="Nishi S."/>
            <person name="Hori S."/>
            <person name="Arai W."/>
            <person name="Tsubouchi T."/>
            <person name="Morono Y."/>
            <person name="Uchiyama I."/>
            <person name="Ito T."/>
            <person name="Fujiyama A."/>
            <person name="Inagaki F."/>
            <person name="Takami H."/>
        </authorList>
    </citation>
    <scope>NUCLEOTIDE SEQUENCE</scope>
    <source>
        <strain evidence="2">Expedition CK06-06</strain>
    </source>
</reference>
<dbReference type="EMBL" id="BARW01006267">
    <property type="protein sequence ID" value="GAI87505.1"/>
    <property type="molecule type" value="Genomic_DNA"/>
</dbReference>
<proteinExistence type="predicted"/>
<feature type="coiled-coil region" evidence="1">
    <location>
        <begin position="49"/>
        <end position="76"/>
    </location>
</feature>
<dbReference type="AlphaFoldDB" id="X1TIX1"/>
<sequence length="223" mass="25636">MEELEIIEFDGDNVVIYHEKAFHCQTELLAYLTNRNEMKIFSVEVEMKEVNDDEEVNEKEEEVEEIKEEVEETGCTVVFNVPVGMFLFEFLDVLENDGIPTPLLSVGHKGQAKLTYASVVDADLARRRNEDVFSTAAKLMLTDVYSGDFDYELDENDIEVIKDAMIIDGISVNDEYFKEPGLFGSKPALSNTMYVMRERNVIPIKTHKVCLKIHKKCIERQLH</sequence>
<gene>
    <name evidence="2" type="ORF">S12H4_13157</name>
</gene>